<dbReference type="PANTHER" id="PTHR46621">
    <property type="entry name" value="SNRNA-ACTIVATING PROTEIN COMPLEX SUBUNIT 4"/>
    <property type="match status" value="1"/>
</dbReference>
<evidence type="ECO:0000256" key="5">
    <source>
        <dbReference type="SAM" id="MobiDB-lite"/>
    </source>
</evidence>
<accession>W6QLG5</accession>
<evidence type="ECO:0000256" key="3">
    <source>
        <dbReference type="ARBA" id="ARBA00023163"/>
    </source>
</evidence>
<dbReference type="PROSITE" id="PS51294">
    <property type="entry name" value="HTH_MYB"/>
    <property type="match status" value="3"/>
</dbReference>
<feature type="region of interest" description="Disordered" evidence="5">
    <location>
        <begin position="172"/>
        <end position="211"/>
    </location>
</feature>
<dbReference type="PANTHER" id="PTHR46621:SF1">
    <property type="entry name" value="SNRNA-ACTIVATING PROTEIN COMPLEX SUBUNIT 4"/>
    <property type="match status" value="1"/>
</dbReference>
<dbReference type="OMA" id="THIGPDS"/>
<dbReference type="AlphaFoldDB" id="W6QLG5"/>
<dbReference type="CDD" id="cd00167">
    <property type="entry name" value="SANT"/>
    <property type="match status" value="2"/>
</dbReference>
<keyword evidence="2 8" id="KW-0238">DNA-binding</keyword>
<dbReference type="Pfam" id="PF13921">
    <property type="entry name" value="Myb_DNA-bind_6"/>
    <property type="match status" value="1"/>
</dbReference>
<feature type="compositionally biased region" description="Low complexity" evidence="5">
    <location>
        <begin position="183"/>
        <end position="194"/>
    </location>
</feature>
<keyword evidence="8" id="KW-0371">Homeobox</keyword>
<dbReference type="PROSITE" id="PS50090">
    <property type="entry name" value="MYB_LIKE"/>
    <property type="match status" value="3"/>
</dbReference>
<dbReference type="EMBL" id="HG792019">
    <property type="protein sequence ID" value="CDM36816.1"/>
    <property type="molecule type" value="Genomic_DNA"/>
</dbReference>
<dbReference type="GO" id="GO:0019185">
    <property type="term" value="C:snRNA-activating protein complex"/>
    <property type="evidence" value="ECO:0007669"/>
    <property type="project" value="TreeGrafter"/>
</dbReference>
<gene>
    <name evidence="8" type="ORF">PROQFM164_S05g000649</name>
</gene>
<evidence type="ECO:0000313" key="8">
    <source>
        <dbReference type="EMBL" id="CDM36816.1"/>
    </source>
</evidence>
<dbReference type="GO" id="GO:0001006">
    <property type="term" value="F:RNA polymerase III type 3 promoter sequence-specific DNA binding"/>
    <property type="evidence" value="ECO:0007669"/>
    <property type="project" value="TreeGrafter"/>
</dbReference>
<dbReference type="GO" id="GO:0042796">
    <property type="term" value="P:snRNA transcription by RNA polymerase III"/>
    <property type="evidence" value="ECO:0007669"/>
    <property type="project" value="TreeGrafter"/>
</dbReference>
<dbReference type="Proteomes" id="UP000030686">
    <property type="component" value="Unassembled WGS sequence"/>
</dbReference>
<dbReference type="InterPro" id="IPR017930">
    <property type="entry name" value="Myb_dom"/>
</dbReference>
<evidence type="ECO:0000259" key="7">
    <source>
        <dbReference type="PROSITE" id="PS51294"/>
    </source>
</evidence>
<feature type="domain" description="HTH myb-type" evidence="7">
    <location>
        <begin position="1"/>
        <end position="59"/>
    </location>
</feature>
<proteinExistence type="predicted"/>
<dbReference type="InterPro" id="IPR001005">
    <property type="entry name" value="SANT/Myb"/>
</dbReference>
<dbReference type="STRING" id="1365484.W6QLG5"/>
<feature type="domain" description="Myb-like" evidence="6">
    <location>
        <begin position="122"/>
        <end position="164"/>
    </location>
</feature>
<dbReference type="GO" id="GO:0042795">
    <property type="term" value="P:snRNA transcription by RNA polymerase II"/>
    <property type="evidence" value="ECO:0007669"/>
    <property type="project" value="TreeGrafter"/>
</dbReference>
<dbReference type="GO" id="GO:0000978">
    <property type="term" value="F:RNA polymerase II cis-regulatory region sequence-specific DNA binding"/>
    <property type="evidence" value="ECO:0007669"/>
    <property type="project" value="TreeGrafter"/>
</dbReference>
<evidence type="ECO:0000313" key="9">
    <source>
        <dbReference type="Proteomes" id="UP000030686"/>
    </source>
</evidence>
<feature type="compositionally biased region" description="Basic residues" evidence="5">
    <location>
        <begin position="354"/>
        <end position="372"/>
    </location>
</feature>
<dbReference type="SMART" id="SM00717">
    <property type="entry name" value="SANT"/>
    <property type="match status" value="3"/>
</dbReference>
<feature type="domain" description="HTH myb-type" evidence="7">
    <location>
        <begin position="122"/>
        <end position="168"/>
    </location>
</feature>
<feature type="compositionally biased region" description="Polar residues" evidence="5">
    <location>
        <begin position="195"/>
        <end position="211"/>
    </location>
</feature>
<sequence>MSPRRPWSKSEDEKLIKLIGQFGDQRGRNSKWQEISRNLPGRTNKDCRKRWFHSLDPSLRKGRWTKDEDRLLLDAYQRIGPAWKDIGNVPLALLIKGRKDDQCAKRYNDILNPQVQNRLKVWTPEEDQYLAAKVKQLGHKWTVIAAGLPGRPPLTCRNRWRKLARNICSDIGFSQENSPMPQSSTENSRTSPSSQNSEIFISSPDASSDPTTIDLLDAREASTALPSDSSLLDLTMNQLDWIDCLLSTPTNMFLSPQPSLQSHYQVPGITDPSFTPANDRSPDPQTVLGNTLDGDSTVIHQACGSAHQIHPPLTHSMPSSELEEASVQQAISSFIQDPTSEMHNPAAGSMQHQEHHHIHHVHIHHHHHYHHH</sequence>
<dbReference type="Pfam" id="PF00249">
    <property type="entry name" value="Myb_DNA-binding"/>
    <property type="match status" value="1"/>
</dbReference>
<keyword evidence="3" id="KW-0804">Transcription</keyword>
<feature type="domain" description="Myb-like" evidence="6">
    <location>
        <begin position="56"/>
        <end position="111"/>
    </location>
</feature>
<evidence type="ECO:0000256" key="2">
    <source>
        <dbReference type="ARBA" id="ARBA00023125"/>
    </source>
</evidence>
<protein>
    <submittedName>
        <fullName evidence="8">Homeodomain-like</fullName>
    </submittedName>
</protein>
<evidence type="ECO:0000259" key="6">
    <source>
        <dbReference type="PROSITE" id="PS50090"/>
    </source>
</evidence>
<feature type="region of interest" description="Disordered" evidence="5">
    <location>
        <begin position="353"/>
        <end position="372"/>
    </location>
</feature>
<dbReference type="Gene3D" id="1.10.10.60">
    <property type="entry name" value="Homeodomain-like"/>
    <property type="match status" value="3"/>
</dbReference>
<keyword evidence="9" id="KW-1185">Reference proteome</keyword>
<dbReference type="InterPro" id="IPR009057">
    <property type="entry name" value="Homeodomain-like_sf"/>
</dbReference>
<reference evidence="8" key="1">
    <citation type="journal article" date="2014" name="Nat. Commun.">
        <title>Multiple recent horizontal transfers of a large genomic region in cheese making fungi.</title>
        <authorList>
            <person name="Cheeseman K."/>
            <person name="Ropars J."/>
            <person name="Renault P."/>
            <person name="Dupont J."/>
            <person name="Gouzy J."/>
            <person name="Branca A."/>
            <person name="Abraham A.L."/>
            <person name="Ceppi M."/>
            <person name="Conseiller E."/>
            <person name="Debuchy R."/>
            <person name="Malagnac F."/>
            <person name="Goarin A."/>
            <person name="Silar P."/>
            <person name="Lacoste S."/>
            <person name="Sallet E."/>
            <person name="Bensimon A."/>
            <person name="Giraud T."/>
            <person name="Brygoo Y."/>
        </authorList>
    </citation>
    <scope>NUCLEOTIDE SEQUENCE [LARGE SCALE GENOMIC DNA]</scope>
    <source>
        <strain evidence="8">FM164</strain>
    </source>
</reference>
<feature type="compositionally biased region" description="Polar residues" evidence="5">
    <location>
        <begin position="172"/>
        <end position="182"/>
    </location>
</feature>
<feature type="domain" description="HTH myb-type" evidence="7">
    <location>
        <begin position="60"/>
        <end position="115"/>
    </location>
</feature>
<keyword evidence="4" id="KW-0539">Nucleus</keyword>
<evidence type="ECO:0000256" key="1">
    <source>
        <dbReference type="ARBA" id="ARBA00023015"/>
    </source>
</evidence>
<dbReference type="SUPFAM" id="SSF46689">
    <property type="entry name" value="Homeodomain-like"/>
    <property type="match status" value="2"/>
</dbReference>
<dbReference type="InterPro" id="IPR051575">
    <property type="entry name" value="Myb-like_DNA-bd"/>
</dbReference>
<evidence type="ECO:0000256" key="4">
    <source>
        <dbReference type="ARBA" id="ARBA00023242"/>
    </source>
</evidence>
<organism evidence="8 9">
    <name type="scientific">Penicillium roqueforti (strain FM164)</name>
    <dbReference type="NCBI Taxonomy" id="1365484"/>
    <lineage>
        <taxon>Eukaryota</taxon>
        <taxon>Fungi</taxon>
        <taxon>Dikarya</taxon>
        <taxon>Ascomycota</taxon>
        <taxon>Pezizomycotina</taxon>
        <taxon>Eurotiomycetes</taxon>
        <taxon>Eurotiomycetidae</taxon>
        <taxon>Eurotiales</taxon>
        <taxon>Aspergillaceae</taxon>
        <taxon>Penicillium</taxon>
    </lineage>
</organism>
<dbReference type="OrthoDB" id="2143914at2759"/>
<keyword evidence="1" id="KW-0805">Transcription regulation</keyword>
<name>W6QLG5_PENRF</name>
<feature type="domain" description="Myb-like" evidence="6">
    <location>
        <begin position="4"/>
        <end position="55"/>
    </location>
</feature>